<name>A0A7W5YDB4_9BACT</name>
<dbReference type="RefSeq" id="WP_009347652.1">
    <property type="nucleotide sequence ID" value="NZ_JACICA010000002.1"/>
</dbReference>
<comment type="caution">
    <text evidence="1">The sequence shown here is derived from an EMBL/GenBank/DDBJ whole genome shotgun (WGS) entry which is preliminary data.</text>
</comment>
<dbReference type="Proteomes" id="UP000541425">
    <property type="component" value="Unassembled WGS sequence"/>
</dbReference>
<protein>
    <submittedName>
        <fullName evidence="1">Uncharacterized protein</fullName>
    </submittedName>
</protein>
<proteinExistence type="predicted"/>
<sequence>MDYVREDYNDRDERYREEAEMDDMKLQTAYERRRRMQEKDDWYSIHDEENP</sequence>
<evidence type="ECO:0000313" key="2">
    <source>
        <dbReference type="Proteomes" id="UP000541425"/>
    </source>
</evidence>
<dbReference type="AlphaFoldDB" id="A0A7W5YDB4"/>
<evidence type="ECO:0000313" key="1">
    <source>
        <dbReference type="EMBL" id="MBB3702084.1"/>
    </source>
</evidence>
<accession>A0A7W5YDB4</accession>
<dbReference type="EMBL" id="JACICA010000002">
    <property type="protein sequence ID" value="MBB3702084.1"/>
    <property type="molecule type" value="Genomic_DNA"/>
</dbReference>
<organism evidence="1 2">
    <name type="scientific">Alloprevotella rava</name>
    <dbReference type="NCBI Taxonomy" id="671218"/>
    <lineage>
        <taxon>Bacteria</taxon>
        <taxon>Pseudomonadati</taxon>
        <taxon>Bacteroidota</taxon>
        <taxon>Bacteroidia</taxon>
        <taxon>Bacteroidales</taxon>
        <taxon>Prevotellaceae</taxon>
        <taxon>Alloprevotella</taxon>
    </lineage>
</organism>
<gene>
    <name evidence="1" type="ORF">FHS60_000537</name>
</gene>
<reference evidence="1 2" key="1">
    <citation type="submission" date="2020-08" db="EMBL/GenBank/DDBJ databases">
        <title>Genomic Encyclopedia of Type Strains, Phase IV (KMG-IV): sequencing the most valuable type-strain genomes for metagenomic binning, comparative biology and taxonomic classification.</title>
        <authorList>
            <person name="Goeker M."/>
        </authorList>
    </citation>
    <scope>NUCLEOTIDE SEQUENCE [LARGE SCALE GENOMIC DNA]</scope>
    <source>
        <strain evidence="1 2">DSM 22548</strain>
    </source>
</reference>